<feature type="compositionally biased region" description="Basic and acidic residues" evidence="2">
    <location>
        <begin position="320"/>
        <end position="329"/>
    </location>
</feature>
<dbReference type="OrthoDB" id="204807at2759"/>
<dbReference type="InParanoid" id="D8LVZ9"/>
<evidence type="ECO:0000256" key="2">
    <source>
        <dbReference type="SAM" id="MobiDB-lite"/>
    </source>
</evidence>
<sequence>MSSQSGQIVQYKDVLKLMKKKLQIAETQTTEIKSKYDALEATMIGFLEYVTKPFSESNPQPDLTSVALRCWWDVKKEGLFLEEKKTASLDSVSQLDSNAAACQSRIVELTADIQKIEFEKRDLEYNLDKRNTDYKSMCQEHEQLQSEYNKTQKQLEESTARVSELEAIISAARNQITSLFISISQYLDVNSEREDEIKPLLYAAIRQIFPSSLSQSAESSLDSSIDDAAEAPNESSTESSTNEVELMLLSTVDKISLLKSRYHAIQQEIAIKSDSLASQSQQIADLLAVSDQDRATIAKLRLALEKAQSSTPSSVAAAQTDRDSQLSELEKTNSALRAALQSMKASVEQQQRQVNESEARMVQMQNELVEESASEAAALHVLLEQTTKQYDQELTVLRERKYAVEQQVTVSERFLDSSNRAHREELSKLTVSLQEAQKECDALRIQIMEKESELRTAVDNYESLRVQATEQMKEVTHQMMEMKARMKEEKEKFDREKESLQLSEHNMHSVIAEKVSAAEQKQKESAREQQRQFEEEVGEKESG</sequence>
<feature type="coiled-coil region" evidence="1">
    <location>
        <begin position="106"/>
        <end position="175"/>
    </location>
</feature>
<reference evidence="3" key="1">
    <citation type="submission" date="2010-02" db="EMBL/GenBank/DDBJ databases">
        <title>Sequencing and annotation of the Blastocystis hominis genome.</title>
        <authorList>
            <person name="Wincker P."/>
        </authorList>
    </citation>
    <scope>NUCLEOTIDE SEQUENCE</scope>
    <source>
        <strain evidence="3">Singapore isolate B</strain>
    </source>
</reference>
<dbReference type="GeneID" id="24923084"/>
<organism evidence="3">
    <name type="scientific">Blastocystis hominis</name>
    <dbReference type="NCBI Taxonomy" id="12968"/>
    <lineage>
        <taxon>Eukaryota</taxon>
        <taxon>Sar</taxon>
        <taxon>Stramenopiles</taxon>
        <taxon>Bigyra</taxon>
        <taxon>Opalozoa</taxon>
        <taxon>Opalinata</taxon>
        <taxon>Blastocystidae</taxon>
        <taxon>Blastocystis</taxon>
    </lineage>
</organism>
<protein>
    <submittedName>
        <fullName evidence="3">Uncharacterized protein</fullName>
    </submittedName>
</protein>
<feature type="compositionally biased region" description="Low complexity" evidence="2">
    <location>
        <begin position="230"/>
        <end position="242"/>
    </location>
</feature>
<accession>D8LVZ9</accession>
<feature type="compositionally biased region" description="Basic and acidic residues" evidence="2">
    <location>
        <begin position="488"/>
        <end position="499"/>
    </location>
</feature>
<proteinExistence type="predicted"/>
<evidence type="ECO:0000256" key="1">
    <source>
        <dbReference type="SAM" id="Coils"/>
    </source>
</evidence>
<dbReference type="EMBL" id="FN668638">
    <property type="protein sequence ID" value="CBK19988.2"/>
    <property type="molecule type" value="Genomic_DNA"/>
</dbReference>
<keyword evidence="1" id="KW-0175">Coiled coil</keyword>
<gene>
    <name evidence="3" type="ORF">GSBLH_T00006960001</name>
</gene>
<feature type="compositionally biased region" description="Basic and acidic residues" evidence="2">
    <location>
        <begin position="520"/>
        <end position="543"/>
    </location>
</feature>
<dbReference type="AlphaFoldDB" id="D8LVZ9"/>
<feature type="region of interest" description="Disordered" evidence="2">
    <location>
        <begin position="219"/>
        <end position="242"/>
    </location>
</feature>
<evidence type="ECO:0000313" key="3">
    <source>
        <dbReference type="EMBL" id="CBK19988.2"/>
    </source>
</evidence>
<keyword evidence="4" id="KW-1185">Reference proteome</keyword>
<dbReference type="Proteomes" id="UP000008312">
    <property type="component" value="Unassembled WGS sequence"/>
</dbReference>
<name>D8LVZ9_BLAHO</name>
<feature type="region of interest" description="Disordered" evidence="2">
    <location>
        <begin position="488"/>
        <end position="543"/>
    </location>
</feature>
<evidence type="ECO:0000313" key="4">
    <source>
        <dbReference type="Proteomes" id="UP000008312"/>
    </source>
</evidence>
<feature type="region of interest" description="Disordered" evidence="2">
    <location>
        <begin position="310"/>
        <end position="329"/>
    </location>
</feature>
<dbReference type="RefSeq" id="XP_012894036.1">
    <property type="nucleotide sequence ID" value="XM_013038582.1"/>
</dbReference>